<accession>A0A811TAC5</accession>
<gene>
    <name evidence="1" type="ORF">CHKLHMKO_00140</name>
</gene>
<comment type="caution">
    <text evidence="1">The sequence shown here is derived from an EMBL/GenBank/DDBJ whole genome shotgun (WGS) entry which is preliminary data.</text>
</comment>
<dbReference type="AlphaFoldDB" id="A0A811TAC5"/>
<protein>
    <submittedName>
        <fullName evidence="1">Uncharacterized protein</fullName>
    </submittedName>
</protein>
<proteinExistence type="predicted"/>
<evidence type="ECO:0000313" key="2">
    <source>
        <dbReference type="Proteomes" id="UP000610373"/>
    </source>
</evidence>
<sequence>MINCGNVWNVVKKQSKVLNSVFYFLKNGEDIR</sequence>
<name>A0A811TAC5_9EURY</name>
<reference evidence="1" key="1">
    <citation type="submission" date="2020-10" db="EMBL/GenBank/DDBJ databases">
        <authorList>
            <person name="Hahn C.J."/>
            <person name="Laso-Perez R."/>
            <person name="Vulcano F."/>
            <person name="Vaziourakis K.-M."/>
            <person name="Stokke R."/>
            <person name="Steen I.H."/>
            <person name="Teske A."/>
            <person name="Boetius A."/>
            <person name="Liebeke M."/>
            <person name="Amann R."/>
            <person name="Knittel K."/>
        </authorList>
    </citation>
    <scope>NUCLEOTIDE SEQUENCE</scope>
    <source>
        <strain evidence="1">Gfbio:e3339647-f889-4370-9287-4fb5cb688e4c:AG392O15_GoMArc1</strain>
    </source>
</reference>
<dbReference type="Proteomes" id="UP000610373">
    <property type="component" value="Unassembled WGS sequence"/>
</dbReference>
<organism evidence="1 2">
    <name type="scientific">Candidatus Argoarchaeum ethanivorans</name>
    <dbReference type="NCBI Taxonomy" id="2608793"/>
    <lineage>
        <taxon>Archaea</taxon>
        <taxon>Methanobacteriati</taxon>
        <taxon>Methanobacteriota</taxon>
        <taxon>Stenosarchaea group</taxon>
        <taxon>Methanomicrobia</taxon>
        <taxon>Methanosarcinales</taxon>
        <taxon>Methanosarcinales incertae sedis</taxon>
        <taxon>GOM Arc I cluster</taxon>
        <taxon>Candidatus Argoarchaeum</taxon>
    </lineage>
</organism>
<dbReference type="EMBL" id="CAJHIO010000005">
    <property type="protein sequence ID" value="CAD6491517.1"/>
    <property type="molecule type" value="Genomic_DNA"/>
</dbReference>
<evidence type="ECO:0000313" key="1">
    <source>
        <dbReference type="EMBL" id="CAD6491517.1"/>
    </source>
</evidence>